<dbReference type="GO" id="GO:0005524">
    <property type="term" value="F:ATP binding"/>
    <property type="evidence" value="ECO:0007669"/>
    <property type="project" value="UniProtKB-KW"/>
</dbReference>
<feature type="domain" description="Schlafen AlbA-2" evidence="1">
    <location>
        <begin position="80"/>
        <end position="221"/>
    </location>
</feature>
<evidence type="ECO:0000313" key="2">
    <source>
        <dbReference type="EMBL" id="MCT7969844.1"/>
    </source>
</evidence>
<evidence type="ECO:0000313" key="3">
    <source>
        <dbReference type="Proteomes" id="UP001525890"/>
    </source>
</evidence>
<name>A0ABT2MYL6_9CYAN</name>
<dbReference type="Gene3D" id="3.30.950.30">
    <property type="entry name" value="Schlafen, AAA domain"/>
    <property type="match status" value="1"/>
</dbReference>
<comment type="caution">
    <text evidence="2">The sequence shown here is derived from an EMBL/GenBank/DDBJ whole genome shotgun (WGS) entry which is preliminary data.</text>
</comment>
<dbReference type="EMBL" id="JAMXFF010000061">
    <property type="protein sequence ID" value="MCT7969844.1"/>
    <property type="molecule type" value="Genomic_DNA"/>
</dbReference>
<dbReference type="InterPro" id="IPR038461">
    <property type="entry name" value="Schlafen_AlbA_2_dom_sf"/>
</dbReference>
<dbReference type="Pfam" id="PF04326">
    <property type="entry name" value="SLFN_AlbA_2"/>
    <property type="match status" value="1"/>
</dbReference>
<organism evidence="2 3">
    <name type="scientific">Laspinema palackyanum D2a</name>
    <dbReference type="NCBI Taxonomy" id="2953684"/>
    <lineage>
        <taxon>Bacteria</taxon>
        <taxon>Bacillati</taxon>
        <taxon>Cyanobacteriota</taxon>
        <taxon>Cyanophyceae</taxon>
        <taxon>Oscillatoriophycideae</taxon>
        <taxon>Oscillatoriales</taxon>
        <taxon>Laspinemataceae</taxon>
        <taxon>Laspinema</taxon>
        <taxon>Laspinema palackyanum</taxon>
    </lineage>
</organism>
<dbReference type="Proteomes" id="UP001525890">
    <property type="component" value="Unassembled WGS sequence"/>
</dbReference>
<gene>
    <name evidence="2" type="ORF">NG799_26365</name>
</gene>
<keyword evidence="2" id="KW-0067">ATP-binding</keyword>
<proteinExistence type="predicted"/>
<dbReference type="RefSeq" id="WP_368009289.1">
    <property type="nucleotide sequence ID" value="NZ_JAMXFF010000061.1"/>
</dbReference>
<protein>
    <submittedName>
        <fullName evidence="2">ATP-binding protein</fullName>
    </submittedName>
</protein>
<keyword evidence="3" id="KW-1185">Reference proteome</keyword>
<evidence type="ECO:0000259" key="1">
    <source>
        <dbReference type="Pfam" id="PF04326"/>
    </source>
</evidence>
<sequence length="235" mass="26161">MGLTSHQDGVTDEGDRAQLRAELDGIIAHIYGLNEEEFTYILSTFPLVSESVKEATLEAYRNFAPLSGDPEIINLITQGEGHQLEFKSTVRWNLRENKKDTAMEHEIVKTVAGFLNASGGTLLIGINDDGVPLGLKSDYQTLKKSSPDGLALFLNNDLLLREIGKECGTLWQITVHQVSGFELCRVVVQPSPKPIYVKVKDKGGKEEDCFYLRSNNSTVKLSLKEAVDYAKTRWE</sequence>
<dbReference type="InterPro" id="IPR007421">
    <property type="entry name" value="Schlafen_AlbA_2_dom"/>
</dbReference>
<keyword evidence="2" id="KW-0547">Nucleotide-binding</keyword>
<accession>A0ABT2MYL6</accession>
<reference evidence="2 3" key="1">
    <citation type="journal article" date="2022" name="Front. Microbiol.">
        <title>High genomic differentiation and limited gene flow indicate recent cryptic speciation within the genus Laspinema (cyanobacteria).</title>
        <authorList>
            <person name="Stanojkovic A."/>
            <person name="Skoupy S."/>
            <person name="Skaloud P."/>
            <person name="Dvorak P."/>
        </authorList>
    </citation>
    <scope>NUCLEOTIDE SEQUENCE [LARGE SCALE GENOMIC DNA]</scope>
    <source>
        <strain evidence="2 3">D2a</strain>
    </source>
</reference>